<evidence type="ECO:0000256" key="1">
    <source>
        <dbReference type="SAM" id="Phobius"/>
    </source>
</evidence>
<protein>
    <submittedName>
        <fullName evidence="2">Transmembrane domain-containing protein</fullName>
    </submittedName>
</protein>
<dbReference type="EMBL" id="AUWU02000006">
    <property type="protein sequence ID" value="KAH0571971.1"/>
    <property type="molecule type" value="Genomic_DNA"/>
</dbReference>
<organism evidence="2">
    <name type="scientific">Spironucleus salmonicida</name>
    <dbReference type="NCBI Taxonomy" id="348837"/>
    <lineage>
        <taxon>Eukaryota</taxon>
        <taxon>Metamonada</taxon>
        <taxon>Diplomonadida</taxon>
        <taxon>Hexamitidae</taxon>
        <taxon>Hexamitinae</taxon>
        <taxon>Spironucleus</taxon>
    </lineage>
</organism>
<keyword evidence="4" id="KW-1185">Reference proteome</keyword>
<dbReference type="AlphaFoldDB" id="V6LVQ8"/>
<evidence type="ECO:0000313" key="3">
    <source>
        <dbReference type="EMBL" id="KAH0571971.1"/>
    </source>
</evidence>
<keyword evidence="1" id="KW-1133">Transmembrane helix</keyword>
<keyword evidence="1 2" id="KW-0812">Transmembrane</keyword>
<accession>V6LVQ8</accession>
<sequence>MERAKTISWQNAALDRSLNQTSLRDRSMLDPDALCGFQIQLAGGKFPCLCRMLHQTLAILALVCAQMYLNRTCRYSEFDLYAQFYLASRVLILYKILHILTAILLYVDSASQGAQLALVVNLWLQIFVGRVFALQSAEFAGGALRCIVGADALANGCQLVLLACTKLAASVAVQRDM</sequence>
<dbReference type="EMBL" id="KI546102">
    <property type="protein sequence ID" value="EST44904.1"/>
    <property type="molecule type" value="Genomic_DNA"/>
</dbReference>
<evidence type="ECO:0000313" key="2">
    <source>
        <dbReference type="EMBL" id="EST44904.1"/>
    </source>
</evidence>
<gene>
    <name evidence="2" type="ORF">SS50377_15198</name>
    <name evidence="3" type="ORF">SS50377_26171</name>
</gene>
<name>V6LVQ8_9EUKA</name>
<proteinExistence type="predicted"/>
<feature type="transmembrane region" description="Helical" evidence="1">
    <location>
        <begin position="90"/>
        <end position="107"/>
    </location>
</feature>
<feature type="transmembrane region" description="Helical" evidence="1">
    <location>
        <begin position="113"/>
        <end position="133"/>
    </location>
</feature>
<reference evidence="3" key="2">
    <citation type="submission" date="2020-12" db="EMBL/GenBank/DDBJ databases">
        <title>New Spironucleus salmonicida genome in near-complete chromosomes.</title>
        <authorList>
            <person name="Xu F."/>
            <person name="Kurt Z."/>
            <person name="Jimenez-Gonzalez A."/>
            <person name="Astvaldsson A."/>
            <person name="Andersson J.O."/>
            <person name="Svard S.G."/>
        </authorList>
    </citation>
    <scope>NUCLEOTIDE SEQUENCE</scope>
    <source>
        <strain evidence="3">ATCC 50377</strain>
    </source>
</reference>
<dbReference type="Proteomes" id="UP000018208">
    <property type="component" value="Unassembled WGS sequence"/>
</dbReference>
<reference evidence="2 3" key="1">
    <citation type="journal article" date="2014" name="PLoS Genet.">
        <title>The Genome of Spironucleus salmonicida Highlights a Fish Pathogen Adapted to Fluctuating Environments.</title>
        <authorList>
            <person name="Xu F."/>
            <person name="Jerlstrom-Hultqvist J."/>
            <person name="Einarsson E."/>
            <person name="Astvaldsson A."/>
            <person name="Svard S.G."/>
            <person name="Andersson J.O."/>
        </authorList>
    </citation>
    <scope>NUCLEOTIDE SEQUENCE</scope>
    <source>
        <strain evidence="3">ATCC 50377</strain>
    </source>
</reference>
<keyword evidence="1" id="KW-0472">Membrane</keyword>
<dbReference type="VEuPathDB" id="GiardiaDB:SS50377_26171"/>
<evidence type="ECO:0000313" key="4">
    <source>
        <dbReference type="Proteomes" id="UP000018208"/>
    </source>
</evidence>